<keyword evidence="5" id="KW-1185">Reference proteome</keyword>
<dbReference type="PROSITE" id="PS50949">
    <property type="entry name" value="HTH_GNTR"/>
    <property type="match status" value="1"/>
</dbReference>
<dbReference type="Proteomes" id="UP000217696">
    <property type="component" value="Chromosome"/>
</dbReference>
<dbReference type="SUPFAM" id="SSF48008">
    <property type="entry name" value="GntR ligand-binding domain-like"/>
    <property type="match status" value="1"/>
</dbReference>
<dbReference type="InterPro" id="IPR008920">
    <property type="entry name" value="TF_FadR/GntR_C"/>
</dbReference>
<dbReference type="AlphaFoldDB" id="A0A0U5B692"/>
<gene>
    <name evidence="4" type="primary">ydfH_1</name>
    <name evidence="4" type="ORF">CB4_00463</name>
</gene>
<dbReference type="InterPro" id="IPR011711">
    <property type="entry name" value="GntR_C"/>
</dbReference>
<dbReference type="GO" id="GO:0003700">
    <property type="term" value="F:DNA-binding transcription factor activity"/>
    <property type="evidence" value="ECO:0007669"/>
    <property type="project" value="InterPro"/>
</dbReference>
<evidence type="ECO:0000256" key="3">
    <source>
        <dbReference type="ARBA" id="ARBA00023163"/>
    </source>
</evidence>
<dbReference type="InterPro" id="IPR000524">
    <property type="entry name" value="Tscrpt_reg_HTH_GntR"/>
</dbReference>
<dbReference type="CDD" id="cd07377">
    <property type="entry name" value="WHTH_GntR"/>
    <property type="match status" value="1"/>
</dbReference>
<dbReference type="PANTHER" id="PTHR43537:SF24">
    <property type="entry name" value="GLUCONATE OPERON TRANSCRIPTIONAL REPRESSOR"/>
    <property type="match status" value="1"/>
</dbReference>
<name>A0A0U5B692_9BACL</name>
<dbReference type="Pfam" id="PF00392">
    <property type="entry name" value="GntR"/>
    <property type="match status" value="1"/>
</dbReference>
<evidence type="ECO:0000256" key="1">
    <source>
        <dbReference type="ARBA" id="ARBA00023015"/>
    </source>
</evidence>
<dbReference type="RefSeq" id="WP_172890752.1">
    <property type="nucleotide sequence ID" value="NZ_AP017312.1"/>
</dbReference>
<dbReference type="InterPro" id="IPR036390">
    <property type="entry name" value="WH_DNA-bd_sf"/>
</dbReference>
<proteinExistence type="predicted"/>
<dbReference type="PANTHER" id="PTHR43537">
    <property type="entry name" value="TRANSCRIPTIONAL REGULATOR, GNTR FAMILY"/>
    <property type="match status" value="1"/>
</dbReference>
<dbReference type="SMART" id="SM00345">
    <property type="entry name" value="HTH_GNTR"/>
    <property type="match status" value="1"/>
</dbReference>
<keyword evidence="2" id="KW-0238">DNA-binding</keyword>
<keyword evidence="3" id="KW-0804">Transcription</keyword>
<organism evidence="4 5">
    <name type="scientific">Aneurinibacillus soli</name>
    <dbReference type="NCBI Taxonomy" id="1500254"/>
    <lineage>
        <taxon>Bacteria</taxon>
        <taxon>Bacillati</taxon>
        <taxon>Bacillota</taxon>
        <taxon>Bacilli</taxon>
        <taxon>Bacillales</taxon>
        <taxon>Paenibacillaceae</taxon>
        <taxon>Aneurinibacillus group</taxon>
        <taxon>Aneurinibacillus</taxon>
    </lineage>
</organism>
<dbReference type="SMART" id="SM00895">
    <property type="entry name" value="FCD"/>
    <property type="match status" value="1"/>
</dbReference>
<keyword evidence="1" id="KW-0805">Transcription regulation</keyword>
<dbReference type="KEGG" id="asoc:CB4_00463"/>
<dbReference type="InterPro" id="IPR036388">
    <property type="entry name" value="WH-like_DNA-bd_sf"/>
</dbReference>
<reference evidence="4 5" key="1">
    <citation type="submission" date="2015-12" db="EMBL/GenBank/DDBJ databases">
        <title>Genome sequence of Aneurinibacillus soli.</title>
        <authorList>
            <person name="Lee J.S."/>
            <person name="Lee K.C."/>
            <person name="Kim K.K."/>
            <person name="Lee B.W."/>
        </authorList>
    </citation>
    <scope>NUCLEOTIDE SEQUENCE [LARGE SCALE GENOMIC DNA]</scope>
    <source>
        <strain evidence="4 5">CB4</strain>
    </source>
</reference>
<dbReference type="GO" id="GO:0003677">
    <property type="term" value="F:DNA binding"/>
    <property type="evidence" value="ECO:0007669"/>
    <property type="project" value="UniProtKB-KW"/>
</dbReference>
<dbReference type="Pfam" id="PF07729">
    <property type="entry name" value="FCD"/>
    <property type="match status" value="1"/>
</dbReference>
<evidence type="ECO:0000256" key="2">
    <source>
        <dbReference type="ARBA" id="ARBA00023125"/>
    </source>
</evidence>
<protein>
    <submittedName>
        <fullName evidence="4">Putative HTH-type transcriptional regulator YdfH</fullName>
    </submittedName>
</protein>
<dbReference type="Gene3D" id="1.20.120.530">
    <property type="entry name" value="GntR ligand-binding domain-like"/>
    <property type="match status" value="1"/>
</dbReference>
<dbReference type="PRINTS" id="PR00035">
    <property type="entry name" value="HTHGNTR"/>
</dbReference>
<dbReference type="EMBL" id="AP017312">
    <property type="protein sequence ID" value="BAU26349.1"/>
    <property type="molecule type" value="Genomic_DNA"/>
</dbReference>
<dbReference type="Gene3D" id="1.10.10.10">
    <property type="entry name" value="Winged helix-like DNA-binding domain superfamily/Winged helix DNA-binding domain"/>
    <property type="match status" value="1"/>
</dbReference>
<evidence type="ECO:0000313" key="4">
    <source>
        <dbReference type="EMBL" id="BAU26349.1"/>
    </source>
</evidence>
<dbReference type="SUPFAM" id="SSF46785">
    <property type="entry name" value="Winged helix' DNA-binding domain"/>
    <property type="match status" value="1"/>
</dbReference>
<sequence length="219" mass="25069">MDSITKAEPLHIQAYQVIKSLILRREYGPGERMVEARLAERLGISRGPVREAFRMLIQDGLLVQGEGSVYVYRPTVSDIIEVFQCRESLEGLSARLAAAFLTAEDRRELTNTIEKMRAAIESNRPDEASVWDQAFHDIITRASGNRQLIDLLTGIKEKAIYMRSVILENRCDLFVTAISDHERIAHSLEMKNSEEAEREMQAHIRRTIKRFLELVNENA</sequence>
<accession>A0A0U5B692</accession>
<evidence type="ECO:0000313" key="5">
    <source>
        <dbReference type="Proteomes" id="UP000217696"/>
    </source>
</evidence>